<dbReference type="AlphaFoldDB" id="A0A0F9UZ22"/>
<reference evidence="2" key="1">
    <citation type="journal article" date="2015" name="Nature">
        <title>Complex archaea that bridge the gap between prokaryotes and eukaryotes.</title>
        <authorList>
            <person name="Spang A."/>
            <person name="Saw J.H."/>
            <person name="Jorgensen S.L."/>
            <person name="Zaremba-Niedzwiedzka K."/>
            <person name="Martijn J."/>
            <person name="Lind A.E."/>
            <person name="van Eijk R."/>
            <person name="Schleper C."/>
            <person name="Guy L."/>
            <person name="Ettema T.J."/>
        </authorList>
    </citation>
    <scope>NUCLEOTIDE SEQUENCE</scope>
</reference>
<evidence type="ECO:0000256" key="1">
    <source>
        <dbReference type="SAM" id="MobiDB-lite"/>
    </source>
</evidence>
<evidence type="ECO:0000313" key="2">
    <source>
        <dbReference type="EMBL" id="KKN58848.1"/>
    </source>
</evidence>
<dbReference type="EMBL" id="LAZR01000746">
    <property type="protein sequence ID" value="KKN58848.1"/>
    <property type="molecule type" value="Genomic_DNA"/>
</dbReference>
<organism evidence="2">
    <name type="scientific">marine sediment metagenome</name>
    <dbReference type="NCBI Taxonomy" id="412755"/>
    <lineage>
        <taxon>unclassified sequences</taxon>
        <taxon>metagenomes</taxon>
        <taxon>ecological metagenomes</taxon>
    </lineage>
</organism>
<comment type="caution">
    <text evidence="2">The sequence shown here is derived from an EMBL/GenBank/DDBJ whole genome shotgun (WGS) entry which is preliminary data.</text>
</comment>
<proteinExistence type="predicted"/>
<feature type="region of interest" description="Disordered" evidence="1">
    <location>
        <begin position="1"/>
        <end position="43"/>
    </location>
</feature>
<name>A0A0F9UZ22_9ZZZZ</name>
<gene>
    <name evidence="2" type="ORF">LCGC14_0547550</name>
</gene>
<accession>A0A0F9UZ22</accession>
<protein>
    <submittedName>
        <fullName evidence="2">Uncharacterized protein</fullName>
    </submittedName>
</protein>
<sequence length="81" mass="9314">MGVNEGYAIHSDRVDATTDSTNKGDLPAEKDKPKAKPRVRKTEQQQILEVLKNIQRLLAFPLKKYNVENETDAKFIERMNK</sequence>